<dbReference type="EMBL" id="JAAZAL010000063">
    <property type="protein sequence ID" value="NLE30980.1"/>
    <property type="molecule type" value="Genomic_DNA"/>
</dbReference>
<name>A0A847ET79_9BACT</name>
<reference evidence="4 5" key="1">
    <citation type="journal article" date="2020" name="Biotechnol. Biofuels">
        <title>New insights from the biogas microbiome by comprehensive genome-resolved metagenomics of nearly 1600 species originating from multiple anaerobic digesters.</title>
        <authorList>
            <person name="Campanaro S."/>
            <person name="Treu L."/>
            <person name="Rodriguez-R L.M."/>
            <person name="Kovalovszki A."/>
            <person name="Ziels R.M."/>
            <person name="Maus I."/>
            <person name="Zhu X."/>
            <person name="Kougias P.G."/>
            <person name="Basile A."/>
            <person name="Luo G."/>
            <person name="Schluter A."/>
            <person name="Konstantinidis K.T."/>
            <person name="Angelidaki I."/>
        </authorList>
    </citation>
    <scope>NUCLEOTIDE SEQUENCE [LARGE SCALE GENOMIC DNA]</scope>
    <source>
        <strain evidence="4">AS06rmzACSIP_421</strain>
    </source>
</reference>
<evidence type="ECO:0000256" key="3">
    <source>
        <dbReference type="SAM" id="SignalP"/>
    </source>
</evidence>
<keyword evidence="2" id="KW-1133">Transmembrane helix</keyword>
<feature type="transmembrane region" description="Helical" evidence="2">
    <location>
        <begin position="550"/>
        <end position="572"/>
    </location>
</feature>
<feature type="chain" id="PRO_5032988349" description="Type IV secretion system protein" evidence="3">
    <location>
        <begin position="24"/>
        <end position="613"/>
    </location>
</feature>
<feature type="transmembrane region" description="Helical" evidence="2">
    <location>
        <begin position="234"/>
        <end position="252"/>
    </location>
</feature>
<feature type="transmembrane region" description="Helical" evidence="2">
    <location>
        <begin position="513"/>
        <end position="538"/>
    </location>
</feature>
<dbReference type="Proteomes" id="UP000554004">
    <property type="component" value="Unassembled WGS sequence"/>
</dbReference>
<accession>A0A847ET79</accession>
<organism evidence="4 5">
    <name type="scientific">Candidatus Dojkabacteria bacterium</name>
    <dbReference type="NCBI Taxonomy" id="2099670"/>
    <lineage>
        <taxon>Bacteria</taxon>
        <taxon>Candidatus Dojkabacteria</taxon>
    </lineage>
</organism>
<comment type="caution">
    <text evidence="4">The sequence shown here is derived from an EMBL/GenBank/DDBJ whole genome shotgun (WGS) entry which is preliminary data.</text>
</comment>
<evidence type="ECO:0000256" key="2">
    <source>
        <dbReference type="SAM" id="Phobius"/>
    </source>
</evidence>
<evidence type="ECO:0000256" key="1">
    <source>
        <dbReference type="SAM" id="MobiDB-lite"/>
    </source>
</evidence>
<dbReference type="AlphaFoldDB" id="A0A847ET79"/>
<evidence type="ECO:0008006" key="6">
    <source>
        <dbReference type="Google" id="ProtNLM"/>
    </source>
</evidence>
<feature type="region of interest" description="Disordered" evidence="1">
    <location>
        <begin position="152"/>
        <end position="171"/>
    </location>
</feature>
<protein>
    <recommendedName>
        <fullName evidence="6">Type IV secretion system protein</fullName>
    </recommendedName>
</protein>
<proteinExistence type="predicted"/>
<feature type="transmembrane region" description="Helical" evidence="2">
    <location>
        <begin position="455"/>
        <end position="477"/>
    </location>
</feature>
<gene>
    <name evidence="4" type="ORF">GX618_01765</name>
</gene>
<feature type="transmembrane region" description="Helical" evidence="2">
    <location>
        <begin position="264"/>
        <end position="289"/>
    </location>
</feature>
<feature type="signal peptide" evidence="3">
    <location>
        <begin position="1"/>
        <end position="23"/>
    </location>
</feature>
<sequence length="613" mass="66964">MKKKLLYILTILLFVLIPKPIFAQEEITPTDETQVDCIDLEAIYEEINNSSQAITGTKNSIDAVKKINTTASLMNILSVFLGDQIYCVKDEVAASKSTTLKSQGLLGMVENANTAIFSMYPDINVGNHLAQRFIPGYGDNNSLLAQSDGYPGVPGNESWKDEGEIDDESEEESNKIIEFIRTKIFGFPEKFIEESGAVIEIGNPEEEVEDKSSGYNYLKDTIRLDRIWSRSLNIVYVLYVLIFIIVGFMIMFRKKLQGNVTVTFSRALPNLIISLILATFSFALVGFMMDVGKITMNVSRGIFSEIYTEINADPSNKVDYEVIETKNVWHLANGIYTKTNTDKGVGDALKKIPVVGDTLAKLIVSDGESIWGGIARGGLYGLTYSYLNGALDPLIDKLNPSNSVDQEITVGANAVGVAESTTEVLAPLVFVAEFSLSALLYNLRVTASYLLLGQILKILVIIVICFYAAFKVFIALLTTYLKLFGNVILAPFQMLMGAIPGNTNQITNWFKSVTANCLIPTAIFVVINASAAISANIYDPSKFNFFSNGGVLWPDIIISFRSIIVIAGYLFAASMPKIINGALGVGANKSLMGAGDDMAKSVKKIPVVGGMFN</sequence>
<evidence type="ECO:0000313" key="5">
    <source>
        <dbReference type="Proteomes" id="UP000554004"/>
    </source>
</evidence>
<evidence type="ECO:0000313" key="4">
    <source>
        <dbReference type="EMBL" id="NLE30980.1"/>
    </source>
</evidence>
<keyword evidence="2" id="KW-0812">Transmembrane</keyword>
<keyword evidence="3" id="KW-0732">Signal</keyword>
<keyword evidence="2" id="KW-0472">Membrane</keyword>